<feature type="transmembrane region" description="Helical" evidence="2">
    <location>
        <begin position="43"/>
        <end position="63"/>
    </location>
</feature>
<name>A0ABD3JK68_EUCGL</name>
<keyword evidence="2" id="KW-0472">Membrane</keyword>
<protein>
    <recommendedName>
        <fullName evidence="5">Transmembrane protein</fullName>
    </recommendedName>
</protein>
<reference evidence="3 4" key="1">
    <citation type="submission" date="2024-11" db="EMBL/GenBank/DDBJ databases">
        <title>Chromosome-level genome assembly of Eucalyptus globulus Labill. provides insights into its genome evolution.</title>
        <authorList>
            <person name="Li X."/>
        </authorList>
    </citation>
    <scope>NUCLEOTIDE SEQUENCE [LARGE SCALE GENOMIC DNA]</scope>
    <source>
        <strain evidence="3">CL2024</strain>
        <tissue evidence="3">Fresh tender leaves</tissue>
    </source>
</reference>
<dbReference type="EMBL" id="JBJKBG010000008">
    <property type="protein sequence ID" value="KAL3726533.1"/>
    <property type="molecule type" value="Genomic_DNA"/>
</dbReference>
<comment type="caution">
    <text evidence="3">The sequence shown here is derived from an EMBL/GenBank/DDBJ whole genome shotgun (WGS) entry which is preliminary data.</text>
</comment>
<dbReference type="PANTHER" id="PTHR33429:SF7">
    <property type="entry name" value="OS02G0708000 PROTEIN"/>
    <property type="match status" value="1"/>
</dbReference>
<dbReference type="PANTHER" id="PTHR33429">
    <property type="entry name" value="OS02G0708000 PROTEIN-RELATED"/>
    <property type="match status" value="1"/>
</dbReference>
<feature type="region of interest" description="Disordered" evidence="1">
    <location>
        <begin position="70"/>
        <end position="162"/>
    </location>
</feature>
<keyword evidence="4" id="KW-1185">Reference proteome</keyword>
<proteinExistence type="predicted"/>
<evidence type="ECO:0000256" key="1">
    <source>
        <dbReference type="SAM" id="MobiDB-lite"/>
    </source>
</evidence>
<accession>A0ABD3JK68</accession>
<dbReference type="AlphaFoldDB" id="A0ABD3JK68"/>
<feature type="compositionally biased region" description="Polar residues" evidence="1">
    <location>
        <begin position="119"/>
        <end position="131"/>
    </location>
</feature>
<organism evidence="3 4">
    <name type="scientific">Eucalyptus globulus</name>
    <name type="common">Tasmanian blue gum</name>
    <dbReference type="NCBI Taxonomy" id="34317"/>
    <lineage>
        <taxon>Eukaryota</taxon>
        <taxon>Viridiplantae</taxon>
        <taxon>Streptophyta</taxon>
        <taxon>Embryophyta</taxon>
        <taxon>Tracheophyta</taxon>
        <taxon>Spermatophyta</taxon>
        <taxon>Magnoliopsida</taxon>
        <taxon>eudicotyledons</taxon>
        <taxon>Gunneridae</taxon>
        <taxon>Pentapetalae</taxon>
        <taxon>rosids</taxon>
        <taxon>malvids</taxon>
        <taxon>Myrtales</taxon>
        <taxon>Myrtaceae</taxon>
        <taxon>Myrtoideae</taxon>
        <taxon>Eucalypteae</taxon>
        <taxon>Eucalyptus</taxon>
    </lineage>
</organism>
<keyword evidence="2" id="KW-1133">Transmembrane helix</keyword>
<gene>
    <name evidence="3" type="ORF">ACJRO7_031434</name>
</gene>
<feature type="compositionally biased region" description="Basic and acidic residues" evidence="1">
    <location>
        <begin position="86"/>
        <end position="99"/>
    </location>
</feature>
<evidence type="ECO:0008006" key="5">
    <source>
        <dbReference type="Google" id="ProtNLM"/>
    </source>
</evidence>
<sequence>MSLQLLQPAPPPPPQTVTVFPDTFTRPQPSSSSQQHSHSSGSFGTVFMVLAIVLAVSAIACCFGRFCNRRSRTDDPSAKQTRRPHPRENDIEFGFDGRTRTGANPTVGNNGGIDGRTRTVANPTAGNNKGGSQAIHDNDKGGLGGGFHFQQRAVIDEPKPGA</sequence>
<keyword evidence="2" id="KW-0812">Transmembrane</keyword>
<dbReference type="Proteomes" id="UP001634007">
    <property type="component" value="Unassembled WGS sequence"/>
</dbReference>
<evidence type="ECO:0000256" key="2">
    <source>
        <dbReference type="SAM" id="Phobius"/>
    </source>
</evidence>
<evidence type="ECO:0000313" key="3">
    <source>
        <dbReference type="EMBL" id="KAL3726533.1"/>
    </source>
</evidence>
<evidence type="ECO:0000313" key="4">
    <source>
        <dbReference type="Proteomes" id="UP001634007"/>
    </source>
</evidence>